<name>A0A202B3H7_CHRVL</name>
<evidence type="ECO:0000313" key="2">
    <source>
        <dbReference type="Proteomes" id="UP000196342"/>
    </source>
</evidence>
<proteinExistence type="predicted"/>
<comment type="caution">
    <text evidence="1">The sequence shown here is derived from an EMBL/GenBank/DDBJ whole genome shotgun (WGS) entry which is preliminary data.</text>
</comment>
<evidence type="ECO:0000313" key="1">
    <source>
        <dbReference type="EMBL" id="OVE45900.1"/>
    </source>
</evidence>
<keyword evidence="2" id="KW-1185">Reference proteome</keyword>
<dbReference type="Proteomes" id="UP000196342">
    <property type="component" value="Unassembled WGS sequence"/>
</dbReference>
<sequence>MLLIANDLRYGGISKATRSFLDAADYLHWQMKVVDTRSGAAPVREPLLLQATAEALSGVAQAGTDSAPFHLEMAVLRQMGKAGK</sequence>
<dbReference type="EMBL" id="NHOO01000025">
    <property type="protein sequence ID" value="OVE45900.1"/>
    <property type="molecule type" value="Genomic_DNA"/>
</dbReference>
<dbReference type="AlphaFoldDB" id="A0A202B3H7"/>
<reference evidence="1 2" key="1">
    <citation type="submission" date="2017-05" db="EMBL/GenBank/DDBJ databases">
        <title>Chromobacterium violaceum GHPS1 isolated from Hydrocarbon polluted soil in French Guiana display an awesome secondary metabolite arsenal and a battery of drug and heavy-metal-resistance and detoxification of xenobiotics proteins.</title>
        <authorList>
            <person name="Belbahri L."/>
        </authorList>
    </citation>
    <scope>NUCLEOTIDE SEQUENCE [LARGE SCALE GENOMIC DNA]</scope>
    <source>
        <strain evidence="1 2">GHPS1</strain>
    </source>
</reference>
<organism evidence="1 2">
    <name type="scientific">Chromobacterium violaceum</name>
    <dbReference type="NCBI Taxonomy" id="536"/>
    <lineage>
        <taxon>Bacteria</taxon>
        <taxon>Pseudomonadati</taxon>
        <taxon>Pseudomonadota</taxon>
        <taxon>Betaproteobacteria</taxon>
        <taxon>Neisseriales</taxon>
        <taxon>Chromobacteriaceae</taxon>
        <taxon>Chromobacterium</taxon>
    </lineage>
</organism>
<gene>
    <name evidence="1" type="ORF">CBW21_20885</name>
</gene>
<dbReference type="RefSeq" id="WP_081572216.1">
    <property type="nucleotide sequence ID" value="NZ_JAGKRE010000032.1"/>
</dbReference>
<protein>
    <submittedName>
        <fullName evidence="1">Uncharacterized protein</fullName>
    </submittedName>
</protein>
<accession>A0A202B3H7</accession>